<gene>
    <name evidence="2" type="primary">A02p035690.1_BraROA</name>
    <name evidence="2" type="ORF">IGI04_007088</name>
</gene>
<dbReference type="PANTHER" id="PTHR33127">
    <property type="entry name" value="TRANSMEMBRANE PROTEIN"/>
    <property type="match status" value="1"/>
</dbReference>
<evidence type="ECO:0000313" key="2">
    <source>
        <dbReference type="EMBL" id="KAG5410769.1"/>
    </source>
</evidence>
<keyword evidence="3" id="KW-1185">Reference proteome</keyword>
<dbReference type="InterPro" id="IPR011043">
    <property type="entry name" value="Gal_Oxase/kelch_b-propeller"/>
</dbReference>
<accession>A0ABQ7NIT8</accession>
<organism evidence="2 3">
    <name type="scientific">Brassica rapa subsp. trilocularis</name>
    <dbReference type="NCBI Taxonomy" id="1813537"/>
    <lineage>
        <taxon>Eukaryota</taxon>
        <taxon>Viridiplantae</taxon>
        <taxon>Streptophyta</taxon>
        <taxon>Embryophyta</taxon>
        <taxon>Tracheophyta</taxon>
        <taxon>Spermatophyta</taxon>
        <taxon>Magnoliopsida</taxon>
        <taxon>eudicotyledons</taxon>
        <taxon>Gunneridae</taxon>
        <taxon>Pentapetalae</taxon>
        <taxon>rosids</taxon>
        <taxon>malvids</taxon>
        <taxon>Brassicales</taxon>
        <taxon>Brassicaceae</taxon>
        <taxon>Brassiceae</taxon>
        <taxon>Brassica</taxon>
    </lineage>
</organism>
<reference evidence="2 3" key="1">
    <citation type="submission" date="2021-03" db="EMBL/GenBank/DDBJ databases">
        <authorList>
            <person name="King G.J."/>
            <person name="Bancroft I."/>
            <person name="Baten A."/>
            <person name="Bloomfield J."/>
            <person name="Borpatragohain P."/>
            <person name="He Z."/>
            <person name="Irish N."/>
            <person name="Irwin J."/>
            <person name="Liu K."/>
            <person name="Mauleon R.P."/>
            <person name="Moore J."/>
            <person name="Morris R."/>
            <person name="Ostergaard L."/>
            <person name="Wang B."/>
            <person name="Wells R."/>
        </authorList>
    </citation>
    <scope>NUCLEOTIDE SEQUENCE [LARGE SCALE GENOMIC DNA]</scope>
    <source>
        <strain evidence="2">R-o-18</strain>
        <tissue evidence="2">Leaf</tissue>
    </source>
</reference>
<proteinExistence type="predicted"/>
<name>A0ABQ7NIT8_BRACM</name>
<evidence type="ECO:0000313" key="3">
    <source>
        <dbReference type="Proteomes" id="UP000823674"/>
    </source>
</evidence>
<feature type="domain" description="KIB1-4 beta-propeller" evidence="1">
    <location>
        <begin position="753"/>
        <end position="889"/>
    </location>
</feature>
<feature type="domain" description="KIB1-4 beta-propeller" evidence="1">
    <location>
        <begin position="417"/>
        <end position="552"/>
    </location>
</feature>
<sequence>MRGQSSHASWKSETEMQLRQHFNYHPPLPPPPFWPWRHRLHLQPPSPVKGSSFSSSSTAYNIQTKSKSEEEAINTSILNLPSILLEVIMSRLVLKDNICASAVCNLFELRDPVRSKLYTLHLPELAESAVCYIKDGWLLMYTSSSKDMFFFNPFSRELAVAFSSPPTSDNCVLVALDFVTSVQERRIVISTCHPGATTEAFPTVLPRRLLVFLSPIFPDMVSSSRCICVSSTTSKEKPLVFKLVSLQWEEVTSTELDGFTTFFSSYNSEYNPPNASLNWLELIPCHKSLWIVPPTLVVPNNHLIAQVTYQTSSLAPGDLGTITSIPTRILSISGESDSDSRFFKSKILKVNNLKHVGLYLLPIATDEPISIELSSTIAATSVLAMASPSPSSTTVAKEKHPWLLCFDNRCSLFELRDPVRSKLYTLHLQELAELAVCYIKDGWLLMYTSSSKDMFFFNPFSRELVSLPKFSLPFQAVAFSSPPTSDNCVLVALDFVTSVQERRIVISTCHLGATEWTTEAFPTVLPFYRHSKIVYLNEQFYCFTRGGGYLYSFHPSSRTWREKESSFSCLHAVIKEKPLVFKLGSLQWEEVTSNELDGFTTFFSSYNSEFNLPNASLNWLELIPRHKSLWIVPPTLVVPNNHLIAQVTYQTSSLAPGNLGTITSIPTRILSISGESDSDSRFFKSKILKVNNLKHVGLYLLPIATDEPISIELTTYVHQLFASHGVKLHFLLEEKHPWLLCFDNRCSLFELRDPVRSKLYTLHLQELAELAVCYIKDGWLLMYTSSSKDMFFFNPFSRELVSLPKFSLPFQAVAFSSPPTSDNCVLVALDFVTSVQERRIVISTCHLGATEWTTEAFPTVLPFYRHSKIVYLNEQFYCFTRGGGYLYSFHPSSRTWREKESSFSCLHAVIKEKPLVFKLGSLQWEEVTSNELDGFTTFFSSYNSELRSNIPLMRNNLCFPWFGDKRKRCVSYFFDKSRFNLPNASLNWLELIPRHKSLWIVPPTLVVPNNHLIAQVTYQTSSLAPGDLGTITSIPTRILSISGESDSDSRFFKSKILKVNNLKHVGLYLLPIATDEPISIELTTYVHQLFPSHGVKLHFLLEEKHPWLMCFDNRCSLFELRDPVRSKLYTLHLPELAESAVCYIKDGWLLMYTSSSKDMFFFNPFSQELVSLPKFSLPFQAVAFSSPPTSDNCVLVALDFVTSVQERRIVISTCHPGATEWITEAFPTEEATCIPFTHLPGHGFVIKMHMCIINYEVNGTREKFSWQREKEKPLVFKLGSLQWEEVTSNELDGFTTFFSSYNSEYNPPNASRNWLELIPRHKSLWIVPPSNVFDYL</sequence>
<dbReference type="EMBL" id="JADBGQ010000002">
    <property type="protein sequence ID" value="KAG5410769.1"/>
    <property type="molecule type" value="Genomic_DNA"/>
</dbReference>
<comment type="caution">
    <text evidence="2">The sequence shown here is derived from an EMBL/GenBank/DDBJ whole genome shotgun (WGS) entry which is preliminary data.</text>
</comment>
<dbReference type="InterPro" id="IPR005174">
    <property type="entry name" value="KIB1-4_b-propeller"/>
</dbReference>
<dbReference type="Proteomes" id="UP000823674">
    <property type="component" value="Chromosome A02"/>
</dbReference>
<dbReference type="PANTHER" id="PTHR33127:SF57">
    <property type="entry name" value="BNAC03G73060D PROTEIN"/>
    <property type="match status" value="1"/>
</dbReference>
<protein>
    <recommendedName>
        <fullName evidence="1">KIB1-4 beta-propeller domain-containing protein</fullName>
    </recommendedName>
</protein>
<evidence type="ECO:0000259" key="1">
    <source>
        <dbReference type="Pfam" id="PF03478"/>
    </source>
</evidence>
<dbReference type="SUPFAM" id="SSF50965">
    <property type="entry name" value="Galactose oxidase, central domain"/>
    <property type="match status" value="2"/>
</dbReference>
<dbReference type="Pfam" id="PF03478">
    <property type="entry name" value="Beta-prop_KIB1-4"/>
    <property type="match status" value="3"/>
</dbReference>
<feature type="domain" description="KIB1-4 beta-propeller" evidence="1">
    <location>
        <begin position="1122"/>
        <end position="1225"/>
    </location>
</feature>